<dbReference type="AlphaFoldDB" id="A0AAD0Q8S1"/>
<feature type="compositionally biased region" description="Low complexity" evidence="1">
    <location>
        <begin position="463"/>
        <end position="483"/>
    </location>
</feature>
<feature type="region of interest" description="Disordered" evidence="1">
    <location>
        <begin position="397"/>
        <end position="543"/>
    </location>
</feature>
<dbReference type="Proteomes" id="UP000253779">
    <property type="component" value="Chromosome"/>
</dbReference>
<evidence type="ECO:0000313" key="3">
    <source>
        <dbReference type="Proteomes" id="UP000253779"/>
    </source>
</evidence>
<feature type="compositionally biased region" description="Low complexity" evidence="1">
    <location>
        <begin position="502"/>
        <end position="526"/>
    </location>
</feature>
<feature type="compositionally biased region" description="Basic and acidic residues" evidence="1">
    <location>
        <begin position="449"/>
        <end position="462"/>
    </location>
</feature>
<proteinExistence type="predicted"/>
<dbReference type="EMBL" id="CP030930">
    <property type="protein sequence ID" value="AXI74458.1"/>
    <property type="molecule type" value="Genomic_DNA"/>
</dbReference>
<dbReference type="RefSeq" id="WP_114933094.1">
    <property type="nucleotide sequence ID" value="NZ_CP030930.1"/>
</dbReference>
<protein>
    <submittedName>
        <fullName evidence="2">DUF4192 domain-containing protein</fullName>
    </submittedName>
</protein>
<gene>
    <name evidence="2" type="ORF">DTW94_26615</name>
</gene>
<accession>A0AAD0Q8S1</accession>
<organism evidence="2 3">
    <name type="scientific">Streptomyces cavourensis</name>
    <dbReference type="NCBI Taxonomy" id="67258"/>
    <lineage>
        <taxon>Bacteria</taxon>
        <taxon>Bacillati</taxon>
        <taxon>Actinomycetota</taxon>
        <taxon>Actinomycetes</taxon>
        <taxon>Kitasatosporales</taxon>
        <taxon>Streptomycetaceae</taxon>
        <taxon>Streptomyces</taxon>
    </lineage>
</organism>
<sequence>MNKHQESTGPADGQQITLRGPAELADALPYLMGFHPDDSVVMVALHGDRGRFGGRLRLGIPRAPGEWGAAAAQLAESLIAGSERREGRPDAILIFLCQDSPDGASGRVTMERLRPFAQSLRTACGALDVPVPEALCISDGHYWSYCCPDVRCCPPEGKPLAMPGTTVMAAAAAYAGIQVRGTLRDMEARLTPWQAPDTAAAQLRALDRAAPSLVARILNDRAKDRVAEETLTLARTLMGRLGGMPPAPEAVSDVGDDQAVDDEEAAAVILGLQDRETRDKAAAWMEGPDGHHALRLWRTLARRCVGPYGEHAAAPLTLAGWVSWSTGDEPGARVALTMALRADPHYTFAQLLHRACNEGLDPETLRRCLRGEARAAEAVEEAGAAVEAEWPGEAEILTPSDEGEAAGVSAGVERPGTVRASVGAQEPGEAEVLTESHEGETVGASPGSERPEKEAGAERPEEAGNVGAAGAAAETVTARGPALRVRRVRPAVSGTRRRGSGRRTTGTEGRPPVPGTARTGPTAAGRRASDIRRYDRRGTGTRR</sequence>
<reference evidence="2 3" key="1">
    <citation type="submission" date="2018-07" db="EMBL/GenBank/DDBJ databases">
        <title>Complete genome sequence of soil actinomycete Streptomyces cavourensis tj430.</title>
        <authorList>
            <person name="Wang P."/>
            <person name="Huang Y."/>
        </authorList>
    </citation>
    <scope>NUCLEOTIDE SEQUENCE [LARGE SCALE GENOMIC DNA]</scope>
    <source>
        <strain evidence="2 3">TJ430</strain>
    </source>
</reference>
<dbReference type="InterPro" id="IPR025447">
    <property type="entry name" value="DUF4192"/>
</dbReference>
<feature type="compositionally biased region" description="Basic residues" evidence="1">
    <location>
        <begin position="484"/>
        <end position="501"/>
    </location>
</feature>
<evidence type="ECO:0000313" key="2">
    <source>
        <dbReference type="EMBL" id="AXI74458.1"/>
    </source>
</evidence>
<dbReference type="Pfam" id="PF13830">
    <property type="entry name" value="DUF4192"/>
    <property type="match status" value="1"/>
</dbReference>
<evidence type="ECO:0000256" key="1">
    <source>
        <dbReference type="SAM" id="MobiDB-lite"/>
    </source>
</evidence>
<name>A0AAD0Q8S1_9ACTN</name>
<feature type="compositionally biased region" description="Basic and acidic residues" evidence="1">
    <location>
        <begin position="527"/>
        <end position="543"/>
    </location>
</feature>